<evidence type="ECO:0000259" key="1">
    <source>
        <dbReference type="Pfam" id="PF14397"/>
    </source>
</evidence>
<name>A0A8K2A1I4_9CYAN</name>
<proteinExistence type="predicted"/>
<gene>
    <name evidence="2" type="ORF">GS597_16380</name>
</gene>
<dbReference type="InterPro" id="IPR039523">
    <property type="entry name" value="RimK-rel_E_lig_ATP-grasp"/>
</dbReference>
<organism evidence="2 3">
    <name type="scientific">Petrachloros mirabilis ULC683</name>
    <dbReference type="NCBI Taxonomy" id="2781853"/>
    <lineage>
        <taxon>Bacteria</taxon>
        <taxon>Bacillati</taxon>
        <taxon>Cyanobacteriota</taxon>
        <taxon>Cyanophyceae</taxon>
        <taxon>Synechococcales</taxon>
        <taxon>Petrachlorosaceae</taxon>
        <taxon>Petrachloros</taxon>
        <taxon>Petrachloros mirabilis</taxon>
    </lineage>
</organism>
<evidence type="ECO:0000313" key="2">
    <source>
        <dbReference type="EMBL" id="NCJ08056.1"/>
    </source>
</evidence>
<dbReference type="Proteomes" id="UP000607397">
    <property type="component" value="Unassembled WGS sequence"/>
</dbReference>
<protein>
    <recommendedName>
        <fullName evidence="1">Alpha-L-glutamate ligase-related protein ATP-grasp domain-containing protein</fullName>
    </recommendedName>
</protein>
<dbReference type="EMBL" id="WVIC01000039">
    <property type="protein sequence ID" value="NCJ08056.1"/>
    <property type="molecule type" value="Genomic_DNA"/>
</dbReference>
<dbReference type="Pfam" id="PF14397">
    <property type="entry name" value="ATPgrasp_ST"/>
    <property type="match status" value="1"/>
</dbReference>
<keyword evidence="3" id="KW-1185">Reference proteome</keyword>
<feature type="domain" description="Alpha-L-glutamate ligase-related protein ATP-grasp" evidence="1">
    <location>
        <begin position="155"/>
        <end position="405"/>
    </location>
</feature>
<dbReference type="RefSeq" id="WP_161826533.1">
    <property type="nucleotide sequence ID" value="NZ_WVIC01000039.1"/>
</dbReference>
<reference evidence="2" key="1">
    <citation type="submission" date="2019-12" db="EMBL/GenBank/DDBJ databases">
        <title>High-Quality draft genome sequences of three cyanobacteria isolated from the limestone walls of the Old Cathedral of Coimbra.</title>
        <authorList>
            <person name="Tiago I."/>
            <person name="Soares F."/>
            <person name="Portugal A."/>
        </authorList>
    </citation>
    <scope>NUCLEOTIDE SEQUENCE [LARGE SCALE GENOMIC DNA]</scope>
    <source>
        <strain evidence="2">C</strain>
    </source>
</reference>
<comment type="caution">
    <text evidence="2">The sequence shown here is derived from an EMBL/GenBank/DDBJ whole genome shotgun (WGS) entry which is preliminary data.</text>
</comment>
<accession>A0A8K2A1I4</accession>
<dbReference type="AlphaFoldDB" id="A0A8K2A1I4"/>
<sequence length="411" mass="47165">MRRIIRGLYRELWQNSLPHSLISVRYLLPGQDQRVRLHRQLWWQSRPNWPRFVWLLIEFWVWLRWISFSGWRVSWRVLRRRGPDVQVQEGISLWQQGQKLIHLSIGCCVPPREVYRFRLYLEPERIWDLVFDHEINAYHRWRSQPLGLGDVSRALLADKLRQTEVLSGIGIPMAPILACLSRGQAADLSTWLTEGTRLFCKTRSGNCGIGAFTVWQHNGLIQGQRFSGERLPDTKAVSRAWRELLARDAALVQPCLLNHPWLAPLAVGDAAITIRYISCQDREQTCCLSATLEIPAGQDVQSGQMLYVILPIEPESGQIHPFPDALLPSSDAQRRQAGVMTRLPSESMVPDWPILVEASLQAQRRFPDLWAIAWDWVVTPQGPRLLEGNSGWSGAIPQLLYGGFLQGNILR</sequence>
<evidence type="ECO:0000313" key="3">
    <source>
        <dbReference type="Proteomes" id="UP000607397"/>
    </source>
</evidence>